<dbReference type="PANTHER" id="PTHR13789">
    <property type="entry name" value="MONOOXYGENASE"/>
    <property type="match status" value="1"/>
</dbReference>
<evidence type="ECO:0000259" key="6">
    <source>
        <dbReference type="Pfam" id="PF01494"/>
    </source>
</evidence>
<dbReference type="PANTHER" id="PTHR13789:SF236">
    <property type="entry name" value="MONOOXYGENASE, PUTATIVE (AFU_ORTHOLOGUE AFUA_6G12060)-RELATED"/>
    <property type="match status" value="1"/>
</dbReference>
<evidence type="ECO:0000313" key="8">
    <source>
        <dbReference type="Proteomes" id="UP001175226"/>
    </source>
</evidence>
<dbReference type="Pfam" id="PF01494">
    <property type="entry name" value="FAD_binding_3"/>
    <property type="match status" value="1"/>
</dbReference>
<keyword evidence="2" id="KW-0285">Flavoprotein</keyword>
<evidence type="ECO:0000256" key="5">
    <source>
        <dbReference type="ARBA" id="ARBA00023033"/>
    </source>
</evidence>
<dbReference type="InterPro" id="IPR050493">
    <property type="entry name" value="FAD-dep_Monooxygenase_BioMet"/>
</dbReference>
<proteinExistence type="inferred from homology"/>
<feature type="domain" description="FAD-binding" evidence="6">
    <location>
        <begin position="14"/>
        <end position="338"/>
    </location>
</feature>
<sequence length="478" mass="52810">MAERMIREPLSGIDILIAGGGLAGLTAAIECYRKGHNVRVVERRPGLDPFGDLIGIQSSAIRIMRKWPGFMEKLTEHDFGPNLHMYKFDGTLIGIFPLGIFDSDIGEGAIALSRLDAHRALHEYATALGISIQHGINIRDYSETAEKGFAILEDGSKLEADLVIAADGVGGKAWGLVSGKKEEPVSSGYAVYRTTFPLEHALKNPELAKVYDSEKPHVTAHIGYNTHIVTGKNKNKVCWMMTYLDDGNATEDWSKTQSSDCALRYVKDWGSIVPALVNSVPNKEVIDWKLMWRNPQPKWVSPMGRVAQIGDAAHTLLPTSASGATMAMEDGIALAACLHISGKNDIPLAARVYNKLRFVDLDTPAFGTNAIPMLRFERVSCAQRMGFKTREQWHHTDWDAIMKNPKPLSRIVGDWLAKHNPEQYSYDNYAACAKNITEGAPFTNTNTPPGYIYEPWTVQDLLQAAKEGRDVLDAGDWS</sequence>
<evidence type="ECO:0000256" key="3">
    <source>
        <dbReference type="ARBA" id="ARBA00022827"/>
    </source>
</evidence>
<keyword evidence="5" id="KW-0503">Monooxygenase</keyword>
<evidence type="ECO:0000256" key="1">
    <source>
        <dbReference type="ARBA" id="ARBA00007992"/>
    </source>
</evidence>
<dbReference type="Proteomes" id="UP001175226">
    <property type="component" value="Unassembled WGS sequence"/>
</dbReference>
<dbReference type="SUPFAM" id="SSF51905">
    <property type="entry name" value="FAD/NAD(P)-binding domain"/>
    <property type="match status" value="1"/>
</dbReference>
<keyword evidence="8" id="KW-1185">Reference proteome</keyword>
<dbReference type="PRINTS" id="PR00420">
    <property type="entry name" value="RNGMNOXGNASE"/>
</dbReference>
<dbReference type="InterPro" id="IPR002938">
    <property type="entry name" value="FAD-bd"/>
</dbReference>
<reference evidence="7" key="1">
    <citation type="submission" date="2023-06" db="EMBL/GenBank/DDBJ databases">
        <authorList>
            <consortium name="Lawrence Berkeley National Laboratory"/>
            <person name="Ahrendt S."/>
            <person name="Sahu N."/>
            <person name="Indic B."/>
            <person name="Wong-Bajracharya J."/>
            <person name="Merenyi Z."/>
            <person name="Ke H.-M."/>
            <person name="Monk M."/>
            <person name="Kocsube S."/>
            <person name="Drula E."/>
            <person name="Lipzen A."/>
            <person name="Balint B."/>
            <person name="Henrissat B."/>
            <person name="Andreopoulos B."/>
            <person name="Martin F.M."/>
            <person name="Harder C.B."/>
            <person name="Rigling D."/>
            <person name="Ford K.L."/>
            <person name="Foster G.D."/>
            <person name="Pangilinan J."/>
            <person name="Papanicolaou A."/>
            <person name="Barry K."/>
            <person name="LaButti K."/>
            <person name="Viragh M."/>
            <person name="Koriabine M."/>
            <person name="Yan M."/>
            <person name="Riley R."/>
            <person name="Champramary S."/>
            <person name="Plett K.L."/>
            <person name="Tsai I.J."/>
            <person name="Slot J."/>
            <person name="Sipos G."/>
            <person name="Plett J."/>
            <person name="Nagy L.G."/>
            <person name="Grigoriev I.V."/>
        </authorList>
    </citation>
    <scope>NUCLEOTIDE SEQUENCE</scope>
    <source>
        <strain evidence="7">FPL87.14</strain>
    </source>
</reference>
<evidence type="ECO:0000256" key="2">
    <source>
        <dbReference type="ARBA" id="ARBA00022630"/>
    </source>
</evidence>
<dbReference type="GO" id="GO:0071949">
    <property type="term" value="F:FAD binding"/>
    <property type="evidence" value="ECO:0007669"/>
    <property type="project" value="InterPro"/>
</dbReference>
<dbReference type="EMBL" id="JAUEPT010000003">
    <property type="protein sequence ID" value="KAK0453775.1"/>
    <property type="molecule type" value="Genomic_DNA"/>
</dbReference>
<comment type="caution">
    <text evidence="7">The sequence shown here is derived from an EMBL/GenBank/DDBJ whole genome shotgun (WGS) entry which is preliminary data.</text>
</comment>
<evidence type="ECO:0000256" key="4">
    <source>
        <dbReference type="ARBA" id="ARBA00023002"/>
    </source>
</evidence>
<gene>
    <name evidence="7" type="ORF">EV421DRAFT_709100</name>
</gene>
<dbReference type="InterPro" id="IPR036188">
    <property type="entry name" value="FAD/NAD-bd_sf"/>
</dbReference>
<keyword evidence="4" id="KW-0560">Oxidoreductase</keyword>
<dbReference type="Gene3D" id="3.50.50.60">
    <property type="entry name" value="FAD/NAD(P)-binding domain"/>
    <property type="match status" value="1"/>
</dbReference>
<keyword evidence="3" id="KW-0274">FAD</keyword>
<dbReference type="AlphaFoldDB" id="A0AA39K3D8"/>
<comment type="similarity">
    <text evidence="1">Belongs to the paxM FAD-dependent monooxygenase family.</text>
</comment>
<dbReference type="SUPFAM" id="SSF54373">
    <property type="entry name" value="FAD-linked reductases, C-terminal domain"/>
    <property type="match status" value="1"/>
</dbReference>
<protein>
    <recommendedName>
        <fullName evidence="6">FAD-binding domain-containing protein</fullName>
    </recommendedName>
</protein>
<evidence type="ECO:0000313" key="7">
    <source>
        <dbReference type="EMBL" id="KAK0453775.1"/>
    </source>
</evidence>
<name>A0AA39K3D8_9AGAR</name>
<accession>A0AA39K3D8</accession>
<organism evidence="7 8">
    <name type="scientific">Armillaria borealis</name>
    <dbReference type="NCBI Taxonomy" id="47425"/>
    <lineage>
        <taxon>Eukaryota</taxon>
        <taxon>Fungi</taxon>
        <taxon>Dikarya</taxon>
        <taxon>Basidiomycota</taxon>
        <taxon>Agaricomycotina</taxon>
        <taxon>Agaricomycetes</taxon>
        <taxon>Agaricomycetidae</taxon>
        <taxon>Agaricales</taxon>
        <taxon>Marasmiineae</taxon>
        <taxon>Physalacriaceae</taxon>
        <taxon>Armillaria</taxon>
    </lineage>
</organism>
<dbReference type="GO" id="GO:0004497">
    <property type="term" value="F:monooxygenase activity"/>
    <property type="evidence" value="ECO:0007669"/>
    <property type="project" value="UniProtKB-KW"/>
</dbReference>